<proteinExistence type="predicted"/>
<protein>
    <submittedName>
        <fullName evidence="2">Uncharacterized protein</fullName>
    </submittedName>
</protein>
<dbReference type="RefSeq" id="WP_044235148.1">
    <property type="nucleotide sequence ID" value="NZ_ASRX01000002.1"/>
</dbReference>
<feature type="region of interest" description="Disordered" evidence="1">
    <location>
        <begin position="165"/>
        <end position="202"/>
    </location>
</feature>
<evidence type="ECO:0000313" key="3">
    <source>
        <dbReference type="Proteomes" id="UP000019678"/>
    </source>
</evidence>
<evidence type="ECO:0000313" key="2">
    <source>
        <dbReference type="EMBL" id="EYF08892.1"/>
    </source>
</evidence>
<feature type="compositionally biased region" description="Basic and acidic residues" evidence="1">
    <location>
        <begin position="187"/>
        <end position="202"/>
    </location>
</feature>
<dbReference type="OrthoDB" id="122965at2"/>
<feature type="compositionally biased region" description="Basic and acidic residues" evidence="1">
    <location>
        <begin position="234"/>
        <end position="246"/>
    </location>
</feature>
<keyword evidence="3" id="KW-1185">Reference proteome</keyword>
<evidence type="ECO:0000256" key="1">
    <source>
        <dbReference type="SAM" id="MobiDB-lite"/>
    </source>
</evidence>
<feature type="region of interest" description="Disordered" evidence="1">
    <location>
        <begin position="215"/>
        <end position="246"/>
    </location>
</feature>
<dbReference type="EMBL" id="ASRX01000002">
    <property type="protein sequence ID" value="EYF08892.1"/>
    <property type="molecule type" value="Genomic_DNA"/>
</dbReference>
<accession>A0A017TJ19</accession>
<gene>
    <name evidence="2" type="ORF">CAP_2753</name>
</gene>
<dbReference type="AlphaFoldDB" id="A0A017TJ19"/>
<sequence length="246" mass="26709">MVRVFVSGSGEQGRAVARALCTWLPGVVQAAEPCLLEAPAEGSEGWTVDVEQALKGGTFYILCVTRDHRTSPGIDAWAEALPRHFSERAVCLYLLGTDPTVLGGAIAGLPRKRADKPQTREMVLAINANTAKPRDAQVIAKAFHAFWPELVADLSRILGDTAGAWHFDPQPSQQDPWEVTSRARARQNRDLAEKAAREREEAEARALRESVLRAAAKAQRAVGDRPMPPGGPLDDDRSADRSPDST</sequence>
<dbReference type="Proteomes" id="UP000019678">
    <property type="component" value="Unassembled WGS sequence"/>
</dbReference>
<name>A0A017TJ19_9BACT</name>
<reference evidence="2 3" key="1">
    <citation type="submission" date="2013-05" db="EMBL/GenBank/DDBJ databases">
        <title>Genome assembly of Chondromyces apiculatus DSM 436.</title>
        <authorList>
            <person name="Sharma G."/>
            <person name="Khatri I."/>
            <person name="Kaur C."/>
            <person name="Mayilraj S."/>
            <person name="Subramanian S."/>
        </authorList>
    </citation>
    <scope>NUCLEOTIDE SEQUENCE [LARGE SCALE GENOMIC DNA]</scope>
    <source>
        <strain evidence="2 3">DSM 436</strain>
    </source>
</reference>
<comment type="caution">
    <text evidence="2">The sequence shown here is derived from an EMBL/GenBank/DDBJ whole genome shotgun (WGS) entry which is preliminary data.</text>
</comment>
<organism evidence="2 3">
    <name type="scientific">Chondromyces apiculatus DSM 436</name>
    <dbReference type="NCBI Taxonomy" id="1192034"/>
    <lineage>
        <taxon>Bacteria</taxon>
        <taxon>Pseudomonadati</taxon>
        <taxon>Myxococcota</taxon>
        <taxon>Polyangia</taxon>
        <taxon>Polyangiales</taxon>
        <taxon>Polyangiaceae</taxon>
        <taxon>Chondromyces</taxon>
    </lineage>
</organism>